<dbReference type="Gene3D" id="2.60.120.380">
    <property type="match status" value="1"/>
</dbReference>
<accession>G5J4K7</accession>
<gene>
    <name evidence="1" type="ORF">CWATWH0003_2428a1</name>
</gene>
<organism evidence="1 2">
    <name type="scientific">Crocosphaera watsonii WH 0003</name>
    <dbReference type="NCBI Taxonomy" id="423471"/>
    <lineage>
        <taxon>Bacteria</taxon>
        <taxon>Bacillati</taxon>
        <taxon>Cyanobacteriota</taxon>
        <taxon>Cyanophyceae</taxon>
        <taxon>Oscillatoriophycideae</taxon>
        <taxon>Chroococcales</taxon>
        <taxon>Aphanothecaceae</taxon>
        <taxon>Crocosphaera</taxon>
    </lineage>
</organism>
<dbReference type="AlphaFoldDB" id="G5J4K7"/>
<evidence type="ECO:0000313" key="2">
    <source>
        <dbReference type="Proteomes" id="UP000003477"/>
    </source>
</evidence>
<feature type="non-terminal residue" evidence="1">
    <location>
        <position position="473"/>
    </location>
</feature>
<evidence type="ECO:0000313" key="1">
    <source>
        <dbReference type="EMBL" id="EHJ12887.1"/>
    </source>
</evidence>
<evidence type="ECO:0008006" key="3">
    <source>
        <dbReference type="Google" id="ProtNLM"/>
    </source>
</evidence>
<dbReference type="EMBL" id="AESD01000362">
    <property type="protein sequence ID" value="EHJ12887.1"/>
    <property type="molecule type" value="Genomic_DNA"/>
</dbReference>
<proteinExistence type="predicted"/>
<protein>
    <recommendedName>
        <fullName evidence="3">Peptidase C-terminal archaeal/bacterial domain-containing protein</fullName>
    </recommendedName>
</protein>
<sequence>MSEQMTKSNQDIFYNSTAENSGAGEPLVNLENTYASSSIMGTDITSDFVKVDESLQGLLTDSGSYTEATTEETNVGDTITGINEAEPLIFSDTETGVLDNSDPTYQGSYSDVYRLDGLGNNEAIILHLEGFGFSHSLELINGGTGEIISQYDAIESEGTSFNEVMFSTENDIEYLVRITSIENQITGEYTLATTSGELTETLIFSDTETGVLDNSDPTYQGRPQDEYILRGFGDQETVILNLDSAVFSGSLQLVNRETGEVIHQSQVTESDENAPVQLAFTSSSDLEYLVRVISLEETAMGSYTLGATSGQLTPGVSDQTIQGSITEDDEVYRFWGGRYSDRYDITNLSDFQTINIELTSSDYNTMLFLVNADTGRYIVPNRGSYNSEDGTYSSNITYKARADVNYAIVVSSFSRLQVGDYTLDVKTNFSVNAGFDQNDDDFHPIIRNRLMDNYLLSDVQVGEDVEINLNSGS</sequence>
<reference evidence="1 2" key="1">
    <citation type="journal article" date="2011" name="Front. Microbiol.">
        <title>Two Strains of Crocosphaera watsonii with Highly Conserved Genomes are Distinguished by Strain-Specific Features.</title>
        <authorList>
            <person name="Bench S.R."/>
            <person name="Ilikchyan I.N."/>
            <person name="Tripp H.J."/>
            <person name="Zehr J.P."/>
        </authorList>
    </citation>
    <scope>NUCLEOTIDE SEQUENCE [LARGE SCALE GENOMIC DNA]</scope>
    <source>
        <strain evidence="1 2">WH 0003</strain>
    </source>
</reference>
<name>G5J4K7_CROWT</name>
<dbReference type="Proteomes" id="UP000003477">
    <property type="component" value="Unassembled WGS sequence"/>
</dbReference>
<comment type="caution">
    <text evidence="1">The sequence shown here is derived from an EMBL/GenBank/DDBJ whole genome shotgun (WGS) entry which is preliminary data.</text>
</comment>